<keyword evidence="2" id="KW-0732">Signal</keyword>
<evidence type="ECO:0000256" key="1">
    <source>
        <dbReference type="SAM" id="MobiDB-lite"/>
    </source>
</evidence>
<sequence length="259" mass="27878">MMLVRPLFVYPFLIVAGLATMSMDMPDNPPVPEQRPDDLATEAQSEAAEPAATATDEEVTEQAAPEDPAPPMEEAGEFARCTAALTALGVEYEVLETIDDPGQCGVGRPIKVTRALEGVPLEPAGTMRCKTALSLANWLSSYVGPSAEIAFGAGTKLTEVRQASTYVCRNRNSRSDGKISEHAKGNAVDIRSLTFSNGKTIDMVPRKEDGSFTGAFQRTASASACLFFSTVLSPGSDATHQDHMHLDVIERSRGYRYCR</sequence>
<evidence type="ECO:0000259" key="3">
    <source>
        <dbReference type="Pfam" id="PF06904"/>
    </source>
</evidence>
<organism evidence="4 5">
    <name type="scientific">Martelella radicis</name>
    <dbReference type="NCBI Taxonomy" id="1397476"/>
    <lineage>
        <taxon>Bacteria</taxon>
        <taxon>Pseudomonadati</taxon>
        <taxon>Pseudomonadota</taxon>
        <taxon>Alphaproteobacteria</taxon>
        <taxon>Hyphomicrobiales</taxon>
        <taxon>Aurantimonadaceae</taxon>
        <taxon>Martelella</taxon>
    </lineage>
</organism>
<proteinExistence type="predicted"/>
<protein>
    <recommendedName>
        <fullName evidence="3">Extensin-like C-terminal domain-containing protein</fullName>
    </recommendedName>
</protein>
<keyword evidence="5" id="KW-1185">Reference proteome</keyword>
<dbReference type="Pfam" id="PF06904">
    <property type="entry name" value="Extensin-like_C"/>
    <property type="match status" value="1"/>
</dbReference>
<comment type="caution">
    <text evidence="4">The sequence shown here is derived from an EMBL/GenBank/DDBJ whole genome shotgun (WGS) entry which is preliminary data.</text>
</comment>
<evidence type="ECO:0000313" key="5">
    <source>
        <dbReference type="Proteomes" id="UP000530571"/>
    </source>
</evidence>
<feature type="domain" description="Extensin-like C-terminal" evidence="3">
    <location>
        <begin position="80"/>
        <end position="259"/>
    </location>
</feature>
<dbReference type="EMBL" id="JACIDZ010000012">
    <property type="protein sequence ID" value="MBB4123384.1"/>
    <property type="molecule type" value="Genomic_DNA"/>
</dbReference>
<evidence type="ECO:0000313" key="4">
    <source>
        <dbReference type="EMBL" id="MBB4123384.1"/>
    </source>
</evidence>
<evidence type="ECO:0000256" key="2">
    <source>
        <dbReference type="SAM" id="SignalP"/>
    </source>
</evidence>
<dbReference type="AlphaFoldDB" id="A0A7W6PC73"/>
<reference evidence="4 5" key="1">
    <citation type="submission" date="2020-08" db="EMBL/GenBank/DDBJ databases">
        <title>Genomic Encyclopedia of Type Strains, Phase IV (KMG-IV): sequencing the most valuable type-strain genomes for metagenomic binning, comparative biology and taxonomic classification.</title>
        <authorList>
            <person name="Goeker M."/>
        </authorList>
    </citation>
    <scope>NUCLEOTIDE SEQUENCE [LARGE SCALE GENOMIC DNA]</scope>
    <source>
        <strain evidence="4 5">DSM 28101</strain>
    </source>
</reference>
<dbReference type="Proteomes" id="UP000530571">
    <property type="component" value="Unassembled WGS sequence"/>
</dbReference>
<feature type="region of interest" description="Disordered" evidence="1">
    <location>
        <begin position="25"/>
        <end position="72"/>
    </location>
</feature>
<feature type="chain" id="PRO_5030836427" description="Extensin-like C-terminal domain-containing protein" evidence="2">
    <location>
        <begin position="22"/>
        <end position="259"/>
    </location>
</feature>
<feature type="compositionally biased region" description="Low complexity" evidence="1">
    <location>
        <begin position="41"/>
        <end position="54"/>
    </location>
</feature>
<name>A0A7W6PC73_9HYPH</name>
<feature type="signal peptide" evidence="2">
    <location>
        <begin position="1"/>
        <end position="21"/>
    </location>
</feature>
<dbReference type="InterPro" id="IPR009683">
    <property type="entry name" value="Extensin-like_C"/>
</dbReference>
<accession>A0A7W6PC73</accession>
<gene>
    <name evidence="4" type="ORF">GGR30_003329</name>
</gene>